<evidence type="ECO:0000256" key="5">
    <source>
        <dbReference type="ARBA" id="ARBA00022842"/>
    </source>
</evidence>
<dbReference type="GO" id="GO:0005524">
    <property type="term" value="F:ATP binding"/>
    <property type="evidence" value="ECO:0007669"/>
    <property type="project" value="UniProtKB-KW"/>
</dbReference>
<keyword evidence="3" id="KW-0547">Nucleotide-binding</keyword>
<dbReference type="RefSeq" id="WP_115303402.1">
    <property type="nucleotide sequence ID" value="NZ_CAAAHO010000002.1"/>
</dbReference>
<reference evidence="7 8" key="1">
    <citation type="submission" date="2018-06" db="EMBL/GenBank/DDBJ databases">
        <authorList>
            <consortium name="Pathogen Informatics"/>
            <person name="Doyle S."/>
        </authorList>
    </citation>
    <scope>NUCLEOTIDE SEQUENCE [LARGE SCALE GENOMIC DNA]</scope>
    <source>
        <strain evidence="7 8">NCTC13315</strain>
    </source>
</reference>
<evidence type="ECO:0000259" key="6">
    <source>
        <dbReference type="Pfam" id="PF03738"/>
    </source>
</evidence>
<dbReference type="EMBL" id="UGNV01000001">
    <property type="protein sequence ID" value="STX29732.1"/>
    <property type="molecule type" value="Genomic_DNA"/>
</dbReference>
<organism evidence="7 8">
    <name type="scientific">Legionella beliardensis</name>
    <dbReference type="NCBI Taxonomy" id="91822"/>
    <lineage>
        <taxon>Bacteria</taxon>
        <taxon>Pseudomonadati</taxon>
        <taxon>Pseudomonadota</taxon>
        <taxon>Gammaproteobacteria</taxon>
        <taxon>Legionellales</taxon>
        <taxon>Legionellaceae</taxon>
        <taxon>Legionella</taxon>
    </lineage>
</organism>
<protein>
    <submittedName>
        <fullName evidence="7">Glutathionylspermidine synthase</fullName>
    </submittedName>
</protein>
<evidence type="ECO:0000313" key="7">
    <source>
        <dbReference type="EMBL" id="STX29732.1"/>
    </source>
</evidence>
<evidence type="ECO:0000256" key="2">
    <source>
        <dbReference type="ARBA" id="ARBA00022723"/>
    </source>
</evidence>
<dbReference type="SUPFAM" id="SSF56059">
    <property type="entry name" value="Glutathione synthetase ATP-binding domain-like"/>
    <property type="match status" value="1"/>
</dbReference>
<evidence type="ECO:0000256" key="4">
    <source>
        <dbReference type="ARBA" id="ARBA00022840"/>
    </source>
</evidence>
<name>A0A378I4H3_9GAMM</name>
<dbReference type="Proteomes" id="UP000254968">
    <property type="component" value="Unassembled WGS sequence"/>
</dbReference>
<dbReference type="InterPro" id="IPR005494">
    <property type="entry name" value="GSPS_pre-ATP-grasp-like_dom"/>
</dbReference>
<feature type="domain" description="Glutathionylspermidine synthase pre-ATP-grasp-like" evidence="6">
    <location>
        <begin position="48"/>
        <end position="401"/>
    </location>
</feature>
<evidence type="ECO:0000256" key="3">
    <source>
        <dbReference type="ARBA" id="ARBA00022741"/>
    </source>
</evidence>
<keyword evidence="8" id="KW-1185">Reference proteome</keyword>
<keyword evidence="2" id="KW-0479">Metal-binding</keyword>
<dbReference type="Pfam" id="PF03738">
    <property type="entry name" value="GSP_synth"/>
    <property type="match status" value="1"/>
</dbReference>
<evidence type="ECO:0000313" key="8">
    <source>
        <dbReference type="Proteomes" id="UP000254968"/>
    </source>
</evidence>
<evidence type="ECO:0000256" key="1">
    <source>
        <dbReference type="ARBA" id="ARBA00022598"/>
    </source>
</evidence>
<keyword evidence="5" id="KW-0460">Magnesium</keyword>
<keyword evidence="4" id="KW-0067">ATP-binding</keyword>
<dbReference type="AlphaFoldDB" id="A0A378I4H3"/>
<dbReference type="OrthoDB" id="5522351at2"/>
<gene>
    <name evidence="7" type="ORF">NCTC13315_02284</name>
</gene>
<sequence length="451" mass="51579">MKLSLFNHPWIKKVTANKQTLKQQEALQAMQRFIAQYESRFHLIPAPLVFDKTDFDELSAATKTLMAVQKKILDVLIHRFSKEEMLDYFDLPQEILPLIDWHELSSGENMIARFDVLPNEGGYQFCEINAESCIGGLKLRDCYKKNMLALGIDYDLDESPRQAVADYLQQKVGEKNLEHVVIFSMKQYLEEGTGTVRALYDTVCQTIKDKKVILAHEGDFPEALLTPEKGAKTLVYRLAMYEDVNCQALFRNIFASGATMVNSFASEIRSNKKWFAIFHNPQFHELLTEKELKTITKFVPYTGYLTYENIEQVLKEKDNLVFKKNRAYGGHGVLMGREHELSTLQEKIADLTHWTFQKLVQCNTIDLPLDDSFNLTACKVVLGLFLINNQNSGMLIRASNKSSIVSVATGGAHIGWMIPMTSSQRDNLIQQVDSSIDENEEIEKSRKYTVF</sequence>
<proteinExistence type="predicted"/>
<dbReference type="GO" id="GO:0046872">
    <property type="term" value="F:metal ion binding"/>
    <property type="evidence" value="ECO:0007669"/>
    <property type="project" value="UniProtKB-KW"/>
</dbReference>
<accession>A0A378I4H3</accession>
<keyword evidence="1" id="KW-0436">Ligase</keyword>
<dbReference type="GO" id="GO:0016874">
    <property type="term" value="F:ligase activity"/>
    <property type="evidence" value="ECO:0007669"/>
    <property type="project" value="UniProtKB-KW"/>
</dbReference>